<dbReference type="Pfam" id="PF12752">
    <property type="entry name" value="SUZ"/>
    <property type="match status" value="1"/>
</dbReference>
<feature type="compositionally biased region" description="Low complexity" evidence="1">
    <location>
        <begin position="33"/>
        <end position="52"/>
    </location>
</feature>
<sequence length="434" mass="44108">MSDALDDWEQADELEIQAPVVAPAPMKKITLLSRPTTGTPSPTGPSAHTTPGVSLGGGGIGRPGGGAIGGAPMILKRNPGSNSSGGSPSQHGPSPTGQGSPTPPFGRESSSPFGDNNYNNSNSGRRSAGTGYREEDPDLVGGDMLRRQMDGLSLRERNRALWDQANAYEQPIIARADTTRTEYVPEIRILRRPKSPVQTVRVSNQVKSKPLAQREADYNAAREKIFGPSPTPTSPSSPSLNNNNNNDITASTTGSRGSGSSPRRNSPSVGGGSSPNSKPSSRPTSRPASPSQPHQPVQIYTGSSSNSGGFESALENVKPIEFRGGPPPSRRGGGGGGRGVGQENVGTAIRQPMGPTSSSASSGHSGGNKPRGRGRGRGGGGGGSGSGTRSPAGGSEGGSSGDTGSGRQEAGSIGFRRPMGRGGSGSTQPRPPAP</sequence>
<keyword evidence="4" id="KW-1185">Reference proteome</keyword>
<gene>
    <name evidence="3" type="ORF">K457DRAFT_24979</name>
</gene>
<feature type="compositionally biased region" description="Low complexity" evidence="1">
    <location>
        <begin position="78"/>
        <end position="100"/>
    </location>
</feature>
<dbReference type="PROSITE" id="PS51673">
    <property type="entry name" value="SUZ"/>
    <property type="match status" value="1"/>
</dbReference>
<dbReference type="PANTHER" id="PTHR31796">
    <property type="entry name" value="SUZ DOMAIN-CONTAINING PROTEIN 1"/>
    <property type="match status" value="1"/>
</dbReference>
<dbReference type="InterPro" id="IPR039228">
    <property type="entry name" value="SZRD1"/>
</dbReference>
<evidence type="ECO:0000313" key="4">
    <source>
        <dbReference type="Proteomes" id="UP000078512"/>
    </source>
</evidence>
<dbReference type="PANTHER" id="PTHR31796:SF2">
    <property type="entry name" value="SUZ DOMAIN-CONTAINING PROTEIN 1"/>
    <property type="match status" value="1"/>
</dbReference>
<dbReference type="OrthoDB" id="5373615at2759"/>
<feature type="compositionally biased region" description="Gly residues" evidence="1">
    <location>
        <begin position="331"/>
        <end position="340"/>
    </location>
</feature>
<feature type="compositionally biased region" description="Polar residues" evidence="1">
    <location>
        <begin position="292"/>
        <end position="309"/>
    </location>
</feature>
<evidence type="ECO:0000259" key="2">
    <source>
        <dbReference type="PROSITE" id="PS51673"/>
    </source>
</evidence>
<accession>A0A197JGK9</accession>
<feature type="compositionally biased region" description="Gly residues" evidence="1">
    <location>
        <begin position="394"/>
        <end position="404"/>
    </location>
</feature>
<name>A0A197JGK9_9FUNG</name>
<proteinExistence type="predicted"/>
<evidence type="ECO:0000256" key="1">
    <source>
        <dbReference type="SAM" id="MobiDB-lite"/>
    </source>
</evidence>
<dbReference type="InterPro" id="IPR024771">
    <property type="entry name" value="SUZ"/>
</dbReference>
<feature type="region of interest" description="Disordered" evidence="1">
    <location>
        <begin position="224"/>
        <end position="434"/>
    </location>
</feature>
<feature type="domain" description="SUZ" evidence="2">
    <location>
        <begin position="169"/>
        <end position="230"/>
    </location>
</feature>
<reference evidence="3 4" key="1">
    <citation type="submission" date="2016-05" db="EMBL/GenBank/DDBJ databases">
        <title>Genome sequencing reveals origins of a unique bacterial endosymbiosis in the earliest lineages of terrestrial Fungi.</title>
        <authorList>
            <consortium name="DOE Joint Genome Institute"/>
            <person name="Uehling J."/>
            <person name="Gryganskyi A."/>
            <person name="Hameed K."/>
            <person name="Tschaplinski T."/>
            <person name="Misztal P."/>
            <person name="Wu S."/>
            <person name="Desiro A."/>
            <person name="Vande Pol N."/>
            <person name="Du Z.-Y."/>
            <person name="Zienkiewicz A."/>
            <person name="Zienkiewicz K."/>
            <person name="Morin E."/>
            <person name="Tisserant E."/>
            <person name="Splivallo R."/>
            <person name="Hainaut M."/>
            <person name="Henrissat B."/>
            <person name="Ohm R."/>
            <person name="Kuo A."/>
            <person name="Yan J."/>
            <person name="Lipzen A."/>
            <person name="Nolan M."/>
            <person name="Labutti K."/>
            <person name="Barry K."/>
            <person name="Goldstein A."/>
            <person name="Labbe J."/>
            <person name="Schadt C."/>
            <person name="Tuskan G."/>
            <person name="Grigoriev I."/>
            <person name="Martin F."/>
            <person name="Vilgalys R."/>
            <person name="Bonito G."/>
        </authorList>
    </citation>
    <scope>NUCLEOTIDE SEQUENCE [LARGE SCALE GENOMIC DNA]</scope>
    <source>
        <strain evidence="3 4">AG-77</strain>
    </source>
</reference>
<dbReference type="Proteomes" id="UP000078512">
    <property type="component" value="Unassembled WGS sequence"/>
</dbReference>
<dbReference type="EMBL" id="KV442116">
    <property type="protein sequence ID" value="OAQ23534.1"/>
    <property type="molecule type" value="Genomic_DNA"/>
</dbReference>
<feature type="compositionally biased region" description="Low complexity" evidence="1">
    <location>
        <begin position="236"/>
        <end position="291"/>
    </location>
</feature>
<dbReference type="STRING" id="1314771.A0A197JGK9"/>
<feature type="compositionally biased region" description="Gly residues" evidence="1">
    <location>
        <begin position="377"/>
        <end position="386"/>
    </location>
</feature>
<organism evidence="3 4">
    <name type="scientific">Linnemannia elongata AG-77</name>
    <dbReference type="NCBI Taxonomy" id="1314771"/>
    <lineage>
        <taxon>Eukaryota</taxon>
        <taxon>Fungi</taxon>
        <taxon>Fungi incertae sedis</taxon>
        <taxon>Mucoromycota</taxon>
        <taxon>Mortierellomycotina</taxon>
        <taxon>Mortierellomycetes</taxon>
        <taxon>Mortierellales</taxon>
        <taxon>Mortierellaceae</taxon>
        <taxon>Linnemannia</taxon>
    </lineage>
</organism>
<feature type="compositionally biased region" description="Gly residues" evidence="1">
    <location>
        <begin position="54"/>
        <end position="69"/>
    </location>
</feature>
<feature type="region of interest" description="Disordered" evidence="1">
    <location>
        <begin position="15"/>
        <end position="143"/>
    </location>
</feature>
<evidence type="ECO:0000313" key="3">
    <source>
        <dbReference type="EMBL" id="OAQ23534.1"/>
    </source>
</evidence>
<dbReference type="AlphaFoldDB" id="A0A197JGK9"/>
<protein>
    <recommendedName>
        <fullName evidence="2">SUZ domain-containing protein</fullName>
    </recommendedName>
</protein>